<evidence type="ECO:0000256" key="2">
    <source>
        <dbReference type="SAM" id="SignalP"/>
    </source>
</evidence>
<evidence type="ECO:0000313" key="4">
    <source>
        <dbReference type="Proteomes" id="UP000789706"/>
    </source>
</evidence>
<keyword evidence="4" id="KW-1185">Reference proteome</keyword>
<protein>
    <submittedName>
        <fullName evidence="3">11593_t:CDS:1</fullName>
    </submittedName>
</protein>
<accession>A0A9N9C8A9</accession>
<comment type="caution">
    <text evidence="3">The sequence shown here is derived from an EMBL/GenBank/DDBJ whole genome shotgun (WGS) entry which is preliminary data.</text>
</comment>
<feature type="compositionally biased region" description="Polar residues" evidence="1">
    <location>
        <begin position="150"/>
        <end position="161"/>
    </location>
</feature>
<sequence>MNSKFISFALSILTLSIILSAVAHPDIHEYNKRLPKLLSCPCKVAKATFDSNVFGQVIFAQDNSGGTLVTGFFSEGMHPERHAIQYYVKNSCGKLLYNMTSALNVKYRKNGTYPFSVRLNDFNLNCNSKGVLLSSCKRHHHKRQAEDDTGSPSFEINSNGDSAVADIE</sequence>
<dbReference type="AlphaFoldDB" id="A0A9N9C8A9"/>
<dbReference type="EMBL" id="CAJVPK010001652">
    <property type="protein sequence ID" value="CAG8594256.1"/>
    <property type="molecule type" value="Genomic_DNA"/>
</dbReference>
<evidence type="ECO:0000256" key="1">
    <source>
        <dbReference type="SAM" id="MobiDB-lite"/>
    </source>
</evidence>
<keyword evidence="2" id="KW-0732">Signal</keyword>
<feature type="signal peptide" evidence="2">
    <location>
        <begin position="1"/>
        <end position="23"/>
    </location>
</feature>
<dbReference type="Proteomes" id="UP000789706">
    <property type="component" value="Unassembled WGS sequence"/>
</dbReference>
<evidence type="ECO:0000313" key="3">
    <source>
        <dbReference type="EMBL" id="CAG8594256.1"/>
    </source>
</evidence>
<feature type="region of interest" description="Disordered" evidence="1">
    <location>
        <begin position="143"/>
        <end position="168"/>
    </location>
</feature>
<proteinExistence type="predicted"/>
<dbReference type="OrthoDB" id="2305685at2759"/>
<name>A0A9N9C8A9_9GLOM</name>
<organism evidence="3 4">
    <name type="scientific">Diversispora eburnea</name>
    <dbReference type="NCBI Taxonomy" id="1213867"/>
    <lineage>
        <taxon>Eukaryota</taxon>
        <taxon>Fungi</taxon>
        <taxon>Fungi incertae sedis</taxon>
        <taxon>Mucoromycota</taxon>
        <taxon>Glomeromycotina</taxon>
        <taxon>Glomeromycetes</taxon>
        <taxon>Diversisporales</taxon>
        <taxon>Diversisporaceae</taxon>
        <taxon>Diversispora</taxon>
    </lineage>
</organism>
<reference evidence="3" key="1">
    <citation type="submission" date="2021-06" db="EMBL/GenBank/DDBJ databases">
        <authorList>
            <person name="Kallberg Y."/>
            <person name="Tangrot J."/>
            <person name="Rosling A."/>
        </authorList>
    </citation>
    <scope>NUCLEOTIDE SEQUENCE</scope>
    <source>
        <strain evidence="3">AZ414A</strain>
    </source>
</reference>
<gene>
    <name evidence="3" type="ORF">DEBURN_LOCUS9210</name>
</gene>
<feature type="chain" id="PRO_5040326764" evidence="2">
    <location>
        <begin position="24"/>
        <end position="168"/>
    </location>
</feature>